<dbReference type="AlphaFoldDB" id="A0A1Y2F2M6"/>
<dbReference type="GeneID" id="63788099"/>
<dbReference type="OrthoDB" id="340227at2759"/>
<dbReference type="InterPro" id="IPR045180">
    <property type="entry name" value="La_dom_prot"/>
</dbReference>
<reference evidence="5 6" key="1">
    <citation type="submission" date="2016-07" db="EMBL/GenBank/DDBJ databases">
        <title>Pervasive Adenine N6-methylation of Active Genes in Fungi.</title>
        <authorList>
            <consortium name="DOE Joint Genome Institute"/>
            <person name="Mondo S.J."/>
            <person name="Dannebaum R.O."/>
            <person name="Kuo R.C."/>
            <person name="Labutti K."/>
            <person name="Haridas S."/>
            <person name="Kuo A."/>
            <person name="Salamov A."/>
            <person name="Ahrendt S.R."/>
            <person name="Lipzen A."/>
            <person name="Sullivan W."/>
            <person name="Andreopoulos W.B."/>
            <person name="Clum A."/>
            <person name="Lindquist E."/>
            <person name="Daum C."/>
            <person name="Ramamoorthy G.K."/>
            <person name="Gryganskyi A."/>
            <person name="Culley D."/>
            <person name="Magnuson J.K."/>
            <person name="James T.Y."/>
            <person name="O'Malley M.A."/>
            <person name="Stajich J.E."/>
            <person name="Spatafora J.W."/>
            <person name="Visel A."/>
            <person name="Grigoriev I.V."/>
        </authorList>
    </citation>
    <scope>NUCLEOTIDE SEQUENCE [LARGE SCALE GENOMIC DNA]</scope>
    <source>
        <strain evidence="5 6">12-1054</strain>
    </source>
</reference>
<evidence type="ECO:0000256" key="3">
    <source>
        <dbReference type="SAM" id="MobiDB-lite"/>
    </source>
</evidence>
<feature type="domain" description="HTH La-type RNA-binding" evidence="4">
    <location>
        <begin position="437"/>
        <end position="531"/>
    </location>
</feature>
<accession>A0A1Y2F2M6</accession>
<dbReference type="GO" id="GO:0003723">
    <property type="term" value="F:RNA binding"/>
    <property type="evidence" value="ECO:0007669"/>
    <property type="project" value="UniProtKB-UniRule"/>
</dbReference>
<evidence type="ECO:0000256" key="2">
    <source>
        <dbReference type="PROSITE-ProRule" id="PRU00332"/>
    </source>
</evidence>
<proteinExistence type="predicted"/>
<dbReference type="Proteomes" id="UP000193685">
    <property type="component" value="Unassembled WGS sequence"/>
</dbReference>
<protein>
    <recommendedName>
        <fullName evidence="4">HTH La-type RNA-binding domain-containing protein</fullName>
    </recommendedName>
</protein>
<dbReference type="SUPFAM" id="SSF46785">
    <property type="entry name" value="Winged helix' DNA-binding domain"/>
    <property type="match status" value="1"/>
</dbReference>
<dbReference type="SMART" id="SM00715">
    <property type="entry name" value="LA"/>
    <property type="match status" value="1"/>
</dbReference>
<dbReference type="InterPro" id="IPR036388">
    <property type="entry name" value="WH-like_DNA-bd_sf"/>
</dbReference>
<feature type="compositionally biased region" description="Polar residues" evidence="3">
    <location>
        <begin position="259"/>
        <end position="269"/>
    </location>
</feature>
<feature type="region of interest" description="Disordered" evidence="3">
    <location>
        <begin position="570"/>
        <end position="599"/>
    </location>
</feature>
<keyword evidence="6" id="KW-1185">Reference proteome</keyword>
<evidence type="ECO:0000313" key="5">
    <source>
        <dbReference type="EMBL" id="ORY78138.1"/>
    </source>
</evidence>
<evidence type="ECO:0000259" key="4">
    <source>
        <dbReference type="PROSITE" id="PS50961"/>
    </source>
</evidence>
<gene>
    <name evidence="5" type="ORF">BCR37DRAFT_394648</name>
</gene>
<feature type="region of interest" description="Disordered" evidence="3">
    <location>
        <begin position="26"/>
        <end position="176"/>
    </location>
</feature>
<dbReference type="PANTHER" id="PTHR22792">
    <property type="entry name" value="LUPUS LA PROTEIN-RELATED"/>
    <property type="match status" value="1"/>
</dbReference>
<feature type="compositionally biased region" description="Polar residues" evidence="3">
    <location>
        <begin position="44"/>
        <end position="67"/>
    </location>
</feature>
<sequence>MVETQDASSEKRETQAISFAAVAGAAEHATKATQQRAATTTATEQSVAENASVASSQGDVGASSQVSDAAAAATEKKAAATAPPKVNPWKKRTEQTSKSASPDLPTAASAPNKSDGPSDGTRPAGKSAPMEDQTLWPTLDKALQQVDLASTSRRQSAPESGTTHSGEHATTKSAGKKEWVKYTPIITHTPIASQIKRGSATSSGGHARGSSHTGGGRHTGNGTVPRFSRSTSAGNKDSGSEIPADGSYHAEVAGDGQQGRLTRMTSEQSRAGDRKRAQSATNQRMPRSPEHCGQEGALDQTPERSAATSRSSSKLRGDTPVAGHEQVVGTAQQTQQHAYGADKPQRGPRDPATFNGSTGRGGRGGAAYAPRGHRGNHSMHTNGHQNGSYRHGGRTSFGSPREFVGYMGDGVPMSFVNPAQQAAYMIGPGMLGMPPMMMDPMMARPLVQQQLEYYFSIENLCKDLFLRKHMDDQGFVALPILARFNRVRSITLDYGLIRDVCAASGLIELKCVSGEQDKIRKQEGWEQWVLPVEQRDAGTHAQQQAPQQQEGVVNGAGQLSELVTAPAFVPGKQVSTSPESPQVNELTAVGRTEAASEAA</sequence>
<dbReference type="PANTHER" id="PTHR22792:SF132">
    <property type="entry name" value="LA-RELATED PROTEIN 1"/>
    <property type="match status" value="1"/>
</dbReference>
<feature type="compositionally biased region" description="Polar residues" evidence="3">
    <location>
        <begin position="573"/>
        <end position="585"/>
    </location>
</feature>
<dbReference type="OMA" id="PYVPHFA"/>
<feature type="compositionally biased region" description="Polar residues" evidence="3">
    <location>
        <begin position="378"/>
        <end position="388"/>
    </location>
</feature>
<dbReference type="GO" id="GO:0005829">
    <property type="term" value="C:cytosol"/>
    <property type="evidence" value="ECO:0007669"/>
    <property type="project" value="TreeGrafter"/>
</dbReference>
<dbReference type="Gene3D" id="1.10.10.10">
    <property type="entry name" value="Winged helix-like DNA-binding domain superfamily/Winged helix DNA-binding domain"/>
    <property type="match status" value="1"/>
</dbReference>
<dbReference type="PROSITE" id="PS50961">
    <property type="entry name" value="HTH_LA"/>
    <property type="match status" value="1"/>
</dbReference>
<organism evidence="5 6">
    <name type="scientific">Protomyces lactucae-debilis</name>
    <dbReference type="NCBI Taxonomy" id="2754530"/>
    <lineage>
        <taxon>Eukaryota</taxon>
        <taxon>Fungi</taxon>
        <taxon>Dikarya</taxon>
        <taxon>Ascomycota</taxon>
        <taxon>Taphrinomycotina</taxon>
        <taxon>Taphrinomycetes</taxon>
        <taxon>Taphrinales</taxon>
        <taxon>Protomycetaceae</taxon>
        <taxon>Protomyces</taxon>
    </lineage>
</organism>
<dbReference type="GO" id="GO:0045727">
    <property type="term" value="P:positive regulation of translation"/>
    <property type="evidence" value="ECO:0007669"/>
    <property type="project" value="TreeGrafter"/>
</dbReference>
<name>A0A1Y2F2M6_PROLT</name>
<evidence type="ECO:0000313" key="6">
    <source>
        <dbReference type="Proteomes" id="UP000193685"/>
    </source>
</evidence>
<dbReference type="RefSeq" id="XP_040723249.1">
    <property type="nucleotide sequence ID" value="XM_040871500.1"/>
</dbReference>
<feature type="region of interest" description="Disordered" evidence="3">
    <location>
        <begin position="190"/>
        <end position="392"/>
    </location>
</feature>
<dbReference type="EMBL" id="MCFI01000018">
    <property type="protein sequence ID" value="ORY78138.1"/>
    <property type="molecule type" value="Genomic_DNA"/>
</dbReference>
<feature type="compositionally biased region" description="Basic and acidic residues" evidence="3">
    <location>
        <begin position="165"/>
        <end position="176"/>
    </location>
</feature>
<evidence type="ECO:0000256" key="1">
    <source>
        <dbReference type="ARBA" id="ARBA00022884"/>
    </source>
</evidence>
<feature type="compositionally biased region" description="Low complexity" evidence="3">
    <location>
        <begin position="197"/>
        <end position="211"/>
    </location>
</feature>
<dbReference type="InterPro" id="IPR006630">
    <property type="entry name" value="La_HTH"/>
</dbReference>
<feature type="compositionally biased region" description="Low complexity" evidence="3">
    <location>
        <begin position="31"/>
        <end position="43"/>
    </location>
</feature>
<comment type="caution">
    <text evidence="5">The sequence shown here is derived from an EMBL/GenBank/DDBJ whole genome shotgun (WGS) entry which is preliminary data.</text>
</comment>
<dbReference type="CDD" id="cd07323">
    <property type="entry name" value="LAM"/>
    <property type="match status" value="1"/>
</dbReference>
<dbReference type="InterPro" id="IPR036390">
    <property type="entry name" value="WH_DNA-bd_sf"/>
</dbReference>
<keyword evidence="1 2" id="KW-0694">RNA-binding</keyword>
<dbReference type="Pfam" id="PF05383">
    <property type="entry name" value="La"/>
    <property type="match status" value="1"/>
</dbReference>
<dbReference type="GO" id="GO:0010494">
    <property type="term" value="C:cytoplasmic stress granule"/>
    <property type="evidence" value="ECO:0007669"/>
    <property type="project" value="TreeGrafter"/>
</dbReference>
<feature type="compositionally biased region" description="Polar residues" evidence="3">
    <location>
        <begin position="147"/>
        <end position="164"/>
    </location>
</feature>
<dbReference type="STRING" id="56484.A0A1Y2F2M6"/>
<feature type="compositionally biased region" description="Polar residues" evidence="3">
    <location>
        <begin position="228"/>
        <end position="237"/>
    </location>
</feature>